<reference evidence="2" key="1">
    <citation type="submission" date="2020-11" db="EMBL/GenBank/DDBJ databases">
        <title>Whole-genome analyses of Nonomuraea sp. K274.</title>
        <authorList>
            <person name="Veyisoglu A."/>
        </authorList>
    </citation>
    <scope>NUCLEOTIDE SEQUENCE</scope>
    <source>
        <strain evidence="2">K274</strain>
    </source>
</reference>
<dbReference type="AlphaFoldDB" id="A0A931ACL8"/>
<dbReference type="SUPFAM" id="SSF51658">
    <property type="entry name" value="Xylose isomerase-like"/>
    <property type="match status" value="1"/>
</dbReference>
<dbReference type="GO" id="GO:0016853">
    <property type="term" value="F:isomerase activity"/>
    <property type="evidence" value="ECO:0007669"/>
    <property type="project" value="UniProtKB-KW"/>
</dbReference>
<feature type="domain" description="Xylose isomerase-like TIM barrel" evidence="1">
    <location>
        <begin position="27"/>
        <end position="214"/>
    </location>
</feature>
<gene>
    <name evidence="2" type="ORF">ITP53_32570</name>
</gene>
<dbReference type="InterPro" id="IPR050312">
    <property type="entry name" value="IolE/XylAMocC-like"/>
</dbReference>
<sequence length="249" mass="27734">MPLPSLSLQLYSVRDAIEEDLPGTLVKVADIGYRQIESSYKLYSRGPEFLAAVRDTGLASPTMTSSLVDVDLDAIFTAAKELGAGTVIDTFIPEQFWTSEADVDRIAGYLNRAAEKAGEYGLRVGYHNHWWELERRFGGRTALECLVDRVRPDVLLEVDAYWVAVGGEDVLELLGRQRDRVHFLHLKDGPINRENLQQRPAGQGKMPWPEILDAAPRLEAGVVEFDAYDGDIFEAIAASFAYFNARVTA</sequence>
<proteinExistence type="predicted"/>
<dbReference type="Gene3D" id="3.20.20.150">
    <property type="entry name" value="Divalent-metal-dependent TIM barrel enzymes"/>
    <property type="match status" value="1"/>
</dbReference>
<accession>A0A931ACL8</accession>
<organism evidence="2 3">
    <name type="scientific">Nonomuraea cypriaca</name>
    <dbReference type="NCBI Taxonomy" id="1187855"/>
    <lineage>
        <taxon>Bacteria</taxon>
        <taxon>Bacillati</taxon>
        <taxon>Actinomycetota</taxon>
        <taxon>Actinomycetes</taxon>
        <taxon>Streptosporangiales</taxon>
        <taxon>Streptosporangiaceae</taxon>
        <taxon>Nonomuraea</taxon>
    </lineage>
</organism>
<name>A0A931ACL8_9ACTN</name>
<keyword evidence="2" id="KW-0413">Isomerase</keyword>
<keyword evidence="3" id="KW-1185">Reference proteome</keyword>
<protein>
    <submittedName>
        <fullName evidence="2">Sugar phosphate isomerase/epimerase</fullName>
    </submittedName>
</protein>
<evidence type="ECO:0000313" key="2">
    <source>
        <dbReference type="EMBL" id="MBF8190366.1"/>
    </source>
</evidence>
<dbReference type="PANTHER" id="PTHR12110">
    <property type="entry name" value="HYDROXYPYRUVATE ISOMERASE"/>
    <property type="match status" value="1"/>
</dbReference>
<dbReference type="Pfam" id="PF01261">
    <property type="entry name" value="AP_endonuc_2"/>
    <property type="match status" value="1"/>
</dbReference>
<dbReference type="InterPro" id="IPR013022">
    <property type="entry name" value="Xyl_isomerase-like_TIM-brl"/>
</dbReference>
<dbReference type="PANTHER" id="PTHR12110:SF41">
    <property type="entry name" value="INOSOSE DEHYDRATASE"/>
    <property type="match status" value="1"/>
</dbReference>
<evidence type="ECO:0000259" key="1">
    <source>
        <dbReference type="Pfam" id="PF01261"/>
    </source>
</evidence>
<dbReference type="RefSeq" id="WP_195899287.1">
    <property type="nucleotide sequence ID" value="NZ_JADOGI010000119.1"/>
</dbReference>
<dbReference type="EMBL" id="JADOGI010000119">
    <property type="protein sequence ID" value="MBF8190366.1"/>
    <property type="molecule type" value="Genomic_DNA"/>
</dbReference>
<comment type="caution">
    <text evidence="2">The sequence shown here is derived from an EMBL/GenBank/DDBJ whole genome shotgun (WGS) entry which is preliminary data.</text>
</comment>
<dbReference type="Proteomes" id="UP000605361">
    <property type="component" value="Unassembled WGS sequence"/>
</dbReference>
<dbReference type="InterPro" id="IPR036237">
    <property type="entry name" value="Xyl_isomerase-like_sf"/>
</dbReference>
<evidence type="ECO:0000313" key="3">
    <source>
        <dbReference type="Proteomes" id="UP000605361"/>
    </source>
</evidence>